<sequence length="957" mass="101207">MLSSWSSSPTRLAEDAAVESDVVRIDYRDRLITELAANAADAAGEAGIAGELAVWLEGDRLHVANRGAPLTAAGVRALTAMRVSRKQSADARDRRTSFTPVGRFGLGFHAVATVADDVEIRSRAGGVEFSRDGTMRAVEGIGIGEIPPEGVPMLRLAWPVSTPPADGFDTEVILTLRADLNADALLGEISAQAADLLLELPVLQSISIAERYLMRRGVPLTVVGTRSGSTAGSDVAEQLSHAGLVILDGAPARDREWVALRGPVARWFVRGTPDHIRPVGPDVLRAPTRTDIELTLPARLVAELPLTPDRRMLDPEALRGSGALAAVAEGYAAALAELPADQRLSLVPQPGLAAGAVDEGLRGALLTELAGGRWLPGAAGTDLIASRAIVIADLTDKLAAVLGELFTDLAHPVVSESADLPRLRSLGVTEWGLADLVERLADVHRPPRWWGRLYDALAPLISDDRTAGELGALPVPRTDGRMHVGVRGLFSGDGVPASVSWVPMVHPDASSTLLDRLGIEHLDAQTLLGDASLRAAIDDERDGVDDHLDGDADLDSDVKADDVSDLAIAVLEVLAADDSARVPSWLGGLLLPAQEGGVEAADEMLLPGGPLAAVLVDDAPFATVRRDIVDRFGVGVLRRLGAGWGFSLVHEEYPTAPDHDLPDESSWWDSRPEPPTEMVAVRDLDLVADDSWPAALTMLAEDPVIADTLADRNGYTAWWLRHFATVTDAEGTARRLGEFRAPSDEALAGVYEVLDHPAADALSGALARASATDAAQAADLLDRLGDPSRDIDAGTAALVHGELVDAFVEGAFGLDQLAPPATVRTLAGTTTADGIVADRPWYLHVVDPARLVVVTGGSGEPHQRARRLAELLDLPTASEAIDARVLGVGRPYRRTGSLAVRAMLSYPVGEVGPVVHVHDVLEVQVNEREGSGERDAVIVAVPWWVDGNAELHITADS</sequence>
<dbReference type="EMBL" id="BMGC01000020">
    <property type="protein sequence ID" value="GGB37720.1"/>
    <property type="molecule type" value="Genomic_DNA"/>
</dbReference>
<reference evidence="1" key="2">
    <citation type="submission" date="2020-09" db="EMBL/GenBank/DDBJ databases">
        <authorList>
            <person name="Sun Q."/>
            <person name="Zhou Y."/>
        </authorList>
    </citation>
    <scope>NUCLEOTIDE SEQUENCE</scope>
    <source>
        <strain evidence="1">CGMCC 1.12827</strain>
    </source>
</reference>
<dbReference type="SUPFAM" id="SSF55874">
    <property type="entry name" value="ATPase domain of HSP90 chaperone/DNA topoisomerase II/histidine kinase"/>
    <property type="match status" value="1"/>
</dbReference>
<dbReference type="AlphaFoldDB" id="A0A916WXM3"/>
<comment type="caution">
    <text evidence="1">The sequence shown here is derived from an EMBL/GenBank/DDBJ whole genome shotgun (WGS) entry which is preliminary data.</text>
</comment>
<keyword evidence="2" id="KW-1185">Reference proteome</keyword>
<dbReference type="Gene3D" id="3.30.565.10">
    <property type="entry name" value="Histidine kinase-like ATPase, C-terminal domain"/>
    <property type="match status" value="1"/>
</dbReference>
<organism evidence="1 2">
    <name type="scientific">Gordonia jinhuaensis</name>
    <dbReference type="NCBI Taxonomy" id="1517702"/>
    <lineage>
        <taxon>Bacteria</taxon>
        <taxon>Bacillati</taxon>
        <taxon>Actinomycetota</taxon>
        <taxon>Actinomycetes</taxon>
        <taxon>Mycobacteriales</taxon>
        <taxon>Gordoniaceae</taxon>
        <taxon>Gordonia</taxon>
    </lineage>
</organism>
<name>A0A916WXM3_9ACTN</name>
<dbReference type="Proteomes" id="UP000621454">
    <property type="component" value="Unassembled WGS sequence"/>
</dbReference>
<proteinExistence type="predicted"/>
<accession>A0A916WXM3</accession>
<reference evidence="1" key="1">
    <citation type="journal article" date="2014" name="Int. J. Syst. Evol. Microbiol.">
        <title>Complete genome sequence of Corynebacterium casei LMG S-19264T (=DSM 44701T), isolated from a smear-ripened cheese.</title>
        <authorList>
            <consortium name="US DOE Joint Genome Institute (JGI-PGF)"/>
            <person name="Walter F."/>
            <person name="Albersmeier A."/>
            <person name="Kalinowski J."/>
            <person name="Ruckert C."/>
        </authorList>
    </citation>
    <scope>NUCLEOTIDE SEQUENCE</scope>
    <source>
        <strain evidence="1">CGMCC 1.12827</strain>
    </source>
</reference>
<dbReference type="NCBIfam" id="NF047352">
    <property type="entry name" value="P_loop_sacsin"/>
    <property type="match status" value="1"/>
</dbReference>
<protein>
    <submittedName>
        <fullName evidence="1">Molecular chaperone Hsp90</fullName>
    </submittedName>
</protein>
<dbReference type="RefSeq" id="WP_229742621.1">
    <property type="nucleotide sequence ID" value="NZ_BMGC01000020.1"/>
</dbReference>
<dbReference type="InterPro" id="IPR036890">
    <property type="entry name" value="HATPase_C_sf"/>
</dbReference>
<evidence type="ECO:0000313" key="1">
    <source>
        <dbReference type="EMBL" id="GGB37720.1"/>
    </source>
</evidence>
<evidence type="ECO:0000313" key="2">
    <source>
        <dbReference type="Proteomes" id="UP000621454"/>
    </source>
</evidence>
<gene>
    <name evidence="1" type="ORF">GCM10011489_26840</name>
</gene>